<gene>
    <name evidence="1" type="ORF">GM173_12680</name>
</gene>
<keyword evidence="2" id="KW-1185">Reference proteome</keyword>
<proteinExistence type="predicted"/>
<comment type="caution">
    <text evidence="1">The sequence shown here is derived from an EMBL/GenBank/DDBJ whole genome shotgun (WGS) entry which is preliminary data.</text>
</comment>
<evidence type="ECO:0000313" key="1">
    <source>
        <dbReference type="EMBL" id="MBM5572424.1"/>
    </source>
</evidence>
<evidence type="ECO:0000313" key="2">
    <source>
        <dbReference type="Proteomes" id="UP001195660"/>
    </source>
</evidence>
<organism evidence="1 2">
    <name type="scientific">Deefgea chitinilytica</name>
    <dbReference type="NCBI Taxonomy" id="570276"/>
    <lineage>
        <taxon>Bacteria</taxon>
        <taxon>Pseudomonadati</taxon>
        <taxon>Pseudomonadota</taxon>
        <taxon>Betaproteobacteria</taxon>
        <taxon>Neisseriales</taxon>
        <taxon>Chitinibacteraceae</taxon>
        <taxon>Deefgea</taxon>
    </lineage>
</organism>
<dbReference type="RefSeq" id="WP_203571756.1">
    <property type="nucleotide sequence ID" value="NZ_WOFE01000007.1"/>
</dbReference>
<dbReference type="EMBL" id="WOFE01000007">
    <property type="protein sequence ID" value="MBM5572424.1"/>
    <property type="molecule type" value="Genomic_DNA"/>
</dbReference>
<sequence>MAKQKPDDVAAIPLLPEQIPPWVEYEVGDSVYLYGKEYWVIDADGELIEAYWQDD</sequence>
<accession>A0ABS2CE61</accession>
<reference evidence="1 2" key="1">
    <citation type="submission" date="2019-11" db="EMBL/GenBank/DDBJ databases">
        <title>Novel Deefgea species.</title>
        <authorList>
            <person name="Han J.-H."/>
        </authorList>
    </citation>
    <scope>NUCLEOTIDE SEQUENCE [LARGE SCALE GENOMIC DNA]</scope>
    <source>
        <strain evidence="1 2">LMG 24817</strain>
    </source>
</reference>
<protein>
    <submittedName>
        <fullName evidence="1">Uncharacterized protein</fullName>
    </submittedName>
</protein>
<name>A0ABS2CE61_9NEIS</name>
<dbReference type="Proteomes" id="UP001195660">
    <property type="component" value="Unassembled WGS sequence"/>
</dbReference>